<keyword evidence="11" id="KW-1185">Reference proteome</keyword>
<feature type="transmembrane region" description="Helical" evidence="8">
    <location>
        <begin position="178"/>
        <end position="200"/>
    </location>
</feature>
<dbReference type="PANTHER" id="PTHR42709">
    <property type="entry name" value="ALKALINE PHOSPHATASE LIKE PROTEIN"/>
    <property type="match status" value="1"/>
</dbReference>
<keyword evidence="3" id="KW-1003">Cell membrane</keyword>
<feature type="domain" description="VTT" evidence="9">
    <location>
        <begin position="78"/>
        <end position="197"/>
    </location>
</feature>
<feature type="transmembrane region" description="Helical" evidence="8">
    <location>
        <begin position="31"/>
        <end position="54"/>
    </location>
</feature>
<evidence type="ECO:0000256" key="3">
    <source>
        <dbReference type="ARBA" id="ARBA00022475"/>
    </source>
</evidence>
<dbReference type="InterPro" id="IPR032816">
    <property type="entry name" value="VTT_dom"/>
</dbReference>
<comment type="similarity">
    <text evidence="2">Belongs to the DedA family.</text>
</comment>
<dbReference type="EMBL" id="AP019307">
    <property type="protein sequence ID" value="BBH18592.1"/>
    <property type="molecule type" value="Genomic_DNA"/>
</dbReference>
<proteinExistence type="inferred from homology"/>
<comment type="subcellular location">
    <subcellularLocation>
        <location evidence="1">Cell membrane</location>
        <topology evidence="1">Multi-pass membrane protein</topology>
    </subcellularLocation>
</comment>
<gene>
    <name evidence="10" type="ORF">Back2_28790</name>
</gene>
<protein>
    <recommendedName>
        <fullName evidence="9">VTT domain-containing protein</fullName>
    </recommendedName>
</protein>
<feature type="transmembrane region" description="Helical" evidence="8">
    <location>
        <begin position="85"/>
        <end position="106"/>
    </location>
</feature>
<feature type="transmembrane region" description="Helical" evidence="8">
    <location>
        <begin position="212"/>
        <end position="230"/>
    </location>
</feature>
<reference evidence="10 11" key="1">
    <citation type="submission" date="2018-11" db="EMBL/GenBank/DDBJ databases">
        <title>Complete genome sequence of Nocardioides baekrokdamisoli strain KCTC 39748.</title>
        <authorList>
            <person name="Kang S.W."/>
            <person name="Lee K.C."/>
            <person name="Kim K.K."/>
            <person name="Kim J.S."/>
            <person name="Kim D.S."/>
            <person name="Ko S.H."/>
            <person name="Yang S.H."/>
            <person name="Shin Y.K."/>
            <person name="Lee J.S."/>
        </authorList>
    </citation>
    <scope>NUCLEOTIDE SEQUENCE [LARGE SCALE GENOMIC DNA]</scope>
    <source>
        <strain evidence="10 11">KCTC 39748</strain>
    </source>
</reference>
<evidence type="ECO:0000313" key="10">
    <source>
        <dbReference type="EMBL" id="BBH18592.1"/>
    </source>
</evidence>
<evidence type="ECO:0000256" key="4">
    <source>
        <dbReference type="ARBA" id="ARBA00022692"/>
    </source>
</evidence>
<evidence type="ECO:0000256" key="8">
    <source>
        <dbReference type="SAM" id="Phobius"/>
    </source>
</evidence>
<dbReference type="KEGG" id="nbe:Back2_28790"/>
<keyword evidence="4 8" id="KW-0812">Transmembrane</keyword>
<evidence type="ECO:0000256" key="5">
    <source>
        <dbReference type="ARBA" id="ARBA00022989"/>
    </source>
</evidence>
<dbReference type="InterPro" id="IPR051311">
    <property type="entry name" value="DedA_domain"/>
</dbReference>
<evidence type="ECO:0000256" key="6">
    <source>
        <dbReference type="ARBA" id="ARBA00023136"/>
    </source>
</evidence>
<keyword evidence="6 8" id="KW-0472">Membrane</keyword>
<evidence type="ECO:0000256" key="7">
    <source>
        <dbReference type="SAM" id="MobiDB-lite"/>
    </source>
</evidence>
<evidence type="ECO:0000259" key="9">
    <source>
        <dbReference type="Pfam" id="PF09335"/>
    </source>
</evidence>
<evidence type="ECO:0000256" key="1">
    <source>
        <dbReference type="ARBA" id="ARBA00004651"/>
    </source>
</evidence>
<accession>A0A3G9IK93</accession>
<dbReference type="Pfam" id="PF09335">
    <property type="entry name" value="VTT_dom"/>
    <property type="match status" value="1"/>
</dbReference>
<dbReference type="AlphaFoldDB" id="A0A3G9IK93"/>
<feature type="transmembrane region" description="Helical" evidence="8">
    <location>
        <begin position="145"/>
        <end position="166"/>
    </location>
</feature>
<sequence length="238" mass="25815">MMTPATHDPEIPRPHRAPAPWSGTAARPDKVIAVLLGLCMAYWIALWPLVPALIGSHPLLLEIISGSTLAEVTVGAHSRLGELPIWFAVLAGVPGTMIFDWVFWWAGRRWGDRALHLLLGRASSPGALARREARLARLERTAERFGPAAIVLAYYLPVPNILIYAASGLAGMRLRTFLALDVLGSLLWVGPAVGLGYALGKPAVDVIHRIDHYSTLVTIAVIVLVTVVQARRGRTVPR</sequence>
<dbReference type="GO" id="GO:0005886">
    <property type="term" value="C:plasma membrane"/>
    <property type="evidence" value="ECO:0007669"/>
    <property type="project" value="UniProtKB-SubCell"/>
</dbReference>
<name>A0A3G9IK93_9ACTN</name>
<organism evidence="10 11">
    <name type="scientific">Nocardioides baekrokdamisoli</name>
    <dbReference type="NCBI Taxonomy" id="1804624"/>
    <lineage>
        <taxon>Bacteria</taxon>
        <taxon>Bacillati</taxon>
        <taxon>Actinomycetota</taxon>
        <taxon>Actinomycetes</taxon>
        <taxon>Propionibacteriales</taxon>
        <taxon>Nocardioidaceae</taxon>
        <taxon>Nocardioides</taxon>
    </lineage>
</organism>
<evidence type="ECO:0000256" key="2">
    <source>
        <dbReference type="ARBA" id="ARBA00010792"/>
    </source>
</evidence>
<dbReference type="PANTHER" id="PTHR42709:SF6">
    <property type="entry name" value="UNDECAPRENYL PHOSPHATE TRANSPORTER A"/>
    <property type="match status" value="1"/>
</dbReference>
<dbReference type="Proteomes" id="UP000271573">
    <property type="component" value="Chromosome"/>
</dbReference>
<keyword evidence="5 8" id="KW-1133">Transmembrane helix</keyword>
<evidence type="ECO:0000313" key="11">
    <source>
        <dbReference type="Proteomes" id="UP000271573"/>
    </source>
</evidence>
<feature type="region of interest" description="Disordered" evidence="7">
    <location>
        <begin position="1"/>
        <end position="23"/>
    </location>
</feature>